<comment type="caution">
    <text evidence="1">The sequence shown here is derived from an EMBL/GenBank/DDBJ whole genome shotgun (WGS) entry which is preliminary data.</text>
</comment>
<sequence>MNSEELLMEAFIASFSSNSYEIFELQEQQKTFKSITSACRSRTASGVRQSHREQFVHDSERVRTTAPERGIMSRLTALVAFVVLLQAFVRAEHQFDVCKLPYCDCQPAAHPSWTTVNCTVPRDKNLDILDGDLPDNTVDLVITGGEAVMFGSNSLSRLKDCRQIRVSGPKLIALRKLAAVNLNVVSAYLDIDTCDVLRIEERTFSNIKGPLSVTINNCETVSIEGDAFSWLLNMNITDVRKLDLGQGAFMLDPTAANVGDHGPGMTIEIKNSTIPEIAAQTFGSSAAKVSMKSTEILAIRPGAFTANTYNSVIAVNCSFHLIEEGAFASHSLIYNLQFTGCKIHQMAPHALQSAVSNLNISRTRFENIATGAINATVASIVILDSEFKIFNERGFEFGSYNKLIMERNSFDNLPPHAIVAMSPSIHELTFIENEIETIHPQSLEFIGQAHAAHKITYKSNYYGQPCHCNITQCLAQGLSIESGTPYENESFCTVNEFFARCFNEPEQNMLFKKFLRGVCNEDLTVHCEAYKSTIEGHAVEIKNPRFPHKTEEEEEGLSDRDKKIIGIVVVTCLACVIIAMFVSFIRCLRRRGYCTALKNMLVSSNSSCGSFCERLCPCGRNSGTEDTPSISQVSVHEYSERHRLNEPCMREIIQESNLHDELVPTEDKTTQTLPEELTRELLENLREKLDSPVDYMEAREMIEHLYELTKMEESYHPNIPPNTPTLINVEENIYELPFQNTTPRVGKNKAQMVSVGTRTPSLDKLLPLSPYNRQPALAHEYFEPRDMAVHLYAEIANNDREKRTLLSNIPDVIAEQAVPRGPYLLAVREKMIMSPPTSPSYSITSSIGSPRSFCTTRSDRSTTSNSSSSKMANRPLPEKPAGTDPGEGTSFNQG</sequence>
<protein>
    <submittedName>
        <fullName evidence="1">Uncharacterized protein</fullName>
    </submittedName>
</protein>
<organism evidence="1 2">
    <name type="scientific">Dendrolimus kikuchii</name>
    <dbReference type="NCBI Taxonomy" id="765133"/>
    <lineage>
        <taxon>Eukaryota</taxon>
        <taxon>Metazoa</taxon>
        <taxon>Ecdysozoa</taxon>
        <taxon>Arthropoda</taxon>
        <taxon>Hexapoda</taxon>
        <taxon>Insecta</taxon>
        <taxon>Pterygota</taxon>
        <taxon>Neoptera</taxon>
        <taxon>Endopterygota</taxon>
        <taxon>Lepidoptera</taxon>
        <taxon>Glossata</taxon>
        <taxon>Ditrysia</taxon>
        <taxon>Bombycoidea</taxon>
        <taxon>Lasiocampidae</taxon>
        <taxon>Dendrolimus</taxon>
    </lineage>
</organism>
<dbReference type="EMBL" id="CM034387">
    <property type="protein sequence ID" value="KAJ0183669.1"/>
    <property type="molecule type" value="Genomic_DNA"/>
</dbReference>
<evidence type="ECO:0000313" key="1">
    <source>
        <dbReference type="EMBL" id="KAJ0183669.1"/>
    </source>
</evidence>
<accession>A0ACC1DIW8</accession>
<name>A0ACC1DIW8_9NEOP</name>
<gene>
    <name evidence="1" type="ORF">K1T71_000092</name>
</gene>
<reference evidence="1 2" key="1">
    <citation type="journal article" date="2021" name="Front. Genet.">
        <title>Chromosome-Level Genome Assembly Reveals Significant Gene Expansion in the Toll and IMD Signaling Pathways of Dendrolimus kikuchii.</title>
        <authorList>
            <person name="Zhou J."/>
            <person name="Wu P."/>
            <person name="Xiong Z."/>
            <person name="Liu N."/>
            <person name="Zhao N."/>
            <person name="Ji M."/>
            <person name="Qiu Y."/>
            <person name="Yang B."/>
        </authorList>
    </citation>
    <scope>NUCLEOTIDE SEQUENCE [LARGE SCALE GENOMIC DNA]</scope>
    <source>
        <strain evidence="1">Ann1</strain>
    </source>
</reference>
<evidence type="ECO:0000313" key="2">
    <source>
        <dbReference type="Proteomes" id="UP000824533"/>
    </source>
</evidence>
<keyword evidence="2" id="KW-1185">Reference proteome</keyword>
<proteinExistence type="predicted"/>
<dbReference type="Proteomes" id="UP000824533">
    <property type="component" value="Linkage Group LG01"/>
</dbReference>